<dbReference type="PANTHER" id="PTHR34301">
    <property type="entry name" value="DNA-BINDING PROTEIN-RELATED"/>
    <property type="match status" value="1"/>
</dbReference>
<accession>A0A1B1AI75</accession>
<evidence type="ECO:0000313" key="2">
    <source>
        <dbReference type="EMBL" id="ANP46267.1"/>
    </source>
</evidence>
<dbReference type="OrthoDB" id="2020141at2"/>
<dbReference type="AlphaFoldDB" id="A0A1B1AI75"/>
<dbReference type="InterPro" id="IPR027417">
    <property type="entry name" value="P-loop_NTPase"/>
</dbReference>
<organism evidence="2 3">
    <name type="scientific">Candidatus Viadribacter manganicus</name>
    <dbReference type="NCBI Taxonomy" id="1759059"/>
    <lineage>
        <taxon>Bacteria</taxon>
        <taxon>Pseudomonadati</taxon>
        <taxon>Pseudomonadota</taxon>
        <taxon>Alphaproteobacteria</taxon>
        <taxon>Hyphomonadales</taxon>
        <taxon>Hyphomonadaceae</taxon>
        <taxon>Candidatus Viadribacter</taxon>
    </lineage>
</organism>
<dbReference type="Gene3D" id="3.40.50.300">
    <property type="entry name" value="P-loop containing nucleotide triphosphate hydrolases"/>
    <property type="match status" value="1"/>
</dbReference>
<dbReference type="STRING" id="1759059.ATE48_10235"/>
<dbReference type="Proteomes" id="UP000092498">
    <property type="component" value="Chromosome"/>
</dbReference>
<sequence length="395" mass="42577">MKATYNPYNPGAGVPPRELAGRDQLIENARVAIVRAKGGRAAKSAIMLGLRGVGKTVLLNAFEAIAEEEGCQTALIEIDPNTPLAQQLAPQLQHILHRLDRMKKAGADLQKAFGALRAFASMFKATVGDVDFGFAVTPATGDLSIDLTDLLVAIADAAKKRDTAVILLIDEIQYLQKGDLSALIMAMHKVAQRQLPLLLFGGGLPQLAKLAGDAKSYAERLFDYPPIGPLDEAGARTALTVPADREGAKFTKEALDYVIDQTGRYPFFLQVWGSHCWDAATKSPITLDDAKRATEAAVAALDEGIFKVRLARLTDRQKTYARAMAEFGAEPVNSSDVANALGLSLSQAAPIRDELIKKGMAYSPERGLIGFTVPKFDEYMRRAVPTNGKKKTAKA</sequence>
<dbReference type="KEGG" id="cbot:ATE48_10235"/>
<evidence type="ECO:0000313" key="3">
    <source>
        <dbReference type="Proteomes" id="UP000092498"/>
    </source>
</evidence>
<gene>
    <name evidence="2" type="ORF">ATE48_10235</name>
</gene>
<dbReference type="RefSeq" id="WP_066770997.1">
    <property type="nucleotide sequence ID" value="NZ_CP013244.1"/>
</dbReference>
<evidence type="ECO:0000259" key="1">
    <source>
        <dbReference type="SMART" id="SM00382"/>
    </source>
</evidence>
<feature type="domain" description="AAA+ ATPase" evidence="1">
    <location>
        <begin position="41"/>
        <end position="228"/>
    </location>
</feature>
<name>A0A1B1AI75_9PROT</name>
<dbReference type="InParanoid" id="A0A1B1AI75"/>
<dbReference type="EMBL" id="CP013244">
    <property type="protein sequence ID" value="ANP46267.1"/>
    <property type="molecule type" value="Genomic_DNA"/>
</dbReference>
<dbReference type="PANTHER" id="PTHR34301:SF8">
    <property type="entry name" value="ATPASE DOMAIN-CONTAINING PROTEIN"/>
    <property type="match status" value="1"/>
</dbReference>
<dbReference type="SMART" id="SM00382">
    <property type="entry name" value="AAA"/>
    <property type="match status" value="1"/>
</dbReference>
<keyword evidence="3" id="KW-1185">Reference proteome</keyword>
<reference evidence="2 3" key="1">
    <citation type="submission" date="2015-11" db="EMBL/GenBank/DDBJ databases">
        <title>Whole-Genome Sequence of Candidatus Oderbacter manganicum from the National Park Lower Oder Valley, Germany.</title>
        <authorList>
            <person name="Braun B."/>
            <person name="Liere K."/>
            <person name="Szewzyk U."/>
        </authorList>
    </citation>
    <scope>NUCLEOTIDE SEQUENCE [LARGE SCALE GENOMIC DNA]</scope>
    <source>
        <strain evidence="2 3">OTSz_A_272</strain>
    </source>
</reference>
<dbReference type="SUPFAM" id="SSF52540">
    <property type="entry name" value="P-loop containing nucleoside triphosphate hydrolases"/>
    <property type="match status" value="1"/>
</dbReference>
<dbReference type="InterPro" id="IPR041664">
    <property type="entry name" value="AAA_16"/>
</dbReference>
<dbReference type="InterPro" id="IPR003593">
    <property type="entry name" value="AAA+_ATPase"/>
</dbReference>
<proteinExistence type="predicted"/>
<dbReference type="Pfam" id="PF13191">
    <property type="entry name" value="AAA_16"/>
    <property type="match status" value="1"/>
</dbReference>
<protein>
    <recommendedName>
        <fullName evidence="1">AAA+ ATPase domain-containing protein</fullName>
    </recommendedName>
</protein>